<sequence length="27" mass="2982">MTVYEALMVAISFGALIVAILSFHQKK</sequence>
<accession>A0ACC6M407</accession>
<reference evidence="1" key="1">
    <citation type="submission" date="2023-11" db="EMBL/GenBank/DDBJ databases">
        <title>Gracilibacillus pellucida a moderately halophilic bacterium isolated from saline soil in Xinjiang province.</title>
        <authorList>
            <person name="Zhang Z."/>
            <person name="Tan F."/>
            <person name="Wang Y."/>
            <person name="Xia M."/>
        </authorList>
    </citation>
    <scope>NUCLEOTIDE SEQUENCE</scope>
    <source>
        <strain evidence="1">S3-1-1</strain>
    </source>
</reference>
<evidence type="ECO:0000313" key="2">
    <source>
        <dbReference type="Proteomes" id="UP001277972"/>
    </source>
</evidence>
<dbReference type="Proteomes" id="UP001277972">
    <property type="component" value="Unassembled WGS sequence"/>
</dbReference>
<gene>
    <name evidence="1" type="ORF">SH601_06350</name>
</gene>
<evidence type="ECO:0000313" key="1">
    <source>
        <dbReference type="EMBL" id="MDX8045605.1"/>
    </source>
</evidence>
<organism evidence="1 2">
    <name type="scientific">Gracilibacillus pellucidus</name>
    <dbReference type="NCBI Taxonomy" id="3095368"/>
    <lineage>
        <taxon>Bacteria</taxon>
        <taxon>Bacillati</taxon>
        <taxon>Bacillota</taxon>
        <taxon>Bacilli</taxon>
        <taxon>Bacillales</taxon>
        <taxon>Bacillaceae</taxon>
        <taxon>Gracilibacillus</taxon>
    </lineage>
</organism>
<protein>
    <submittedName>
        <fullName evidence="1">Holin-like toxin</fullName>
    </submittedName>
</protein>
<proteinExistence type="predicted"/>
<comment type="caution">
    <text evidence="1">The sequence shown here is derived from an EMBL/GenBank/DDBJ whole genome shotgun (WGS) entry which is preliminary data.</text>
</comment>
<dbReference type="EMBL" id="JAWZSR010000003">
    <property type="protein sequence ID" value="MDX8045605.1"/>
    <property type="molecule type" value="Genomic_DNA"/>
</dbReference>
<keyword evidence="2" id="KW-1185">Reference proteome</keyword>
<name>A0ACC6M407_9BACI</name>